<dbReference type="SUPFAM" id="SSF101148">
    <property type="entry name" value="Plant invertase/pectin methylesterase inhibitor"/>
    <property type="match status" value="1"/>
</dbReference>
<evidence type="ECO:0000313" key="4">
    <source>
        <dbReference type="Proteomes" id="UP000306102"/>
    </source>
</evidence>
<dbReference type="InterPro" id="IPR006501">
    <property type="entry name" value="Pectinesterase_inhib_dom"/>
</dbReference>
<name>A0A4S4E7Z9_CAMSN</name>
<dbReference type="Proteomes" id="UP000306102">
    <property type="component" value="Unassembled WGS sequence"/>
</dbReference>
<feature type="signal peptide" evidence="1">
    <location>
        <begin position="1"/>
        <end position="25"/>
    </location>
</feature>
<dbReference type="AlphaFoldDB" id="A0A4S4E7Z9"/>
<feature type="chain" id="PRO_5020342327" description="Pectinesterase inhibitor domain-containing protein" evidence="1">
    <location>
        <begin position="26"/>
        <end position="272"/>
    </location>
</feature>
<evidence type="ECO:0000256" key="1">
    <source>
        <dbReference type="SAM" id="SignalP"/>
    </source>
</evidence>
<accession>A0A4S4E7Z9</accession>
<dbReference type="Gene3D" id="1.20.140.40">
    <property type="entry name" value="Invertase/pectin methylesterase inhibitor family protein"/>
    <property type="match status" value="1"/>
</dbReference>
<evidence type="ECO:0000259" key="2">
    <source>
        <dbReference type="Pfam" id="PF04043"/>
    </source>
</evidence>
<dbReference type="EMBL" id="SDRB02006739">
    <property type="protein sequence ID" value="THG12190.1"/>
    <property type="molecule type" value="Genomic_DNA"/>
</dbReference>
<proteinExistence type="predicted"/>
<keyword evidence="4" id="KW-1185">Reference proteome</keyword>
<dbReference type="Pfam" id="PF04043">
    <property type="entry name" value="PMEI"/>
    <property type="match status" value="1"/>
</dbReference>
<feature type="domain" description="Pectinesterase inhibitor" evidence="2">
    <location>
        <begin position="30"/>
        <end position="144"/>
    </location>
</feature>
<evidence type="ECO:0000313" key="3">
    <source>
        <dbReference type="EMBL" id="THG12190.1"/>
    </source>
</evidence>
<dbReference type="GO" id="GO:0004857">
    <property type="term" value="F:enzyme inhibitor activity"/>
    <property type="evidence" value="ECO:0007669"/>
    <property type="project" value="InterPro"/>
</dbReference>
<keyword evidence="1" id="KW-0732">Signal</keyword>
<dbReference type="InterPro" id="IPR035513">
    <property type="entry name" value="Invertase/methylesterase_inhib"/>
</dbReference>
<protein>
    <recommendedName>
        <fullName evidence="2">Pectinesterase inhibitor domain-containing protein</fullName>
    </recommendedName>
</protein>
<gene>
    <name evidence="3" type="ORF">TEA_010887</name>
</gene>
<reference evidence="3 4" key="1">
    <citation type="journal article" date="2018" name="Proc. Natl. Acad. Sci. U.S.A.">
        <title>Draft genome sequence of Camellia sinensis var. sinensis provides insights into the evolution of the tea genome and tea quality.</title>
        <authorList>
            <person name="Wei C."/>
            <person name="Yang H."/>
            <person name="Wang S."/>
            <person name="Zhao J."/>
            <person name="Liu C."/>
            <person name="Gao L."/>
            <person name="Xia E."/>
            <person name="Lu Y."/>
            <person name="Tai Y."/>
            <person name="She G."/>
            <person name="Sun J."/>
            <person name="Cao H."/>
            <person name="Tong W."/>
            <person name="Gao Q."/>
            <person name="Li Y."/>
            <person name="Deng W."/>
            <person name="Jiang X."/>
            <person name="Wang W."/>
            <person name="Chen Q."/>
            <person name="Zhang S."/>
            <person name="Li H."/>
            <person name="Wu J."/>
            <person name="Wang P."/>
            <person name="Li P."/>
            <person name="Shi C."/>
            <person name="Zheng F."/>
            <person name="Jian J."/>
            <person name="Huang B."/>
            <person name="Shan D."/>
            <person name="Shi M."/>
            <person name="Fang C."/>
            <person name="Yue Y."/>
            <person name="Li F."/>
            <person name="Li D."/>
            <person name="Wei S."/>
            <person name="Han B."/>
            <person name="Jiang C."/>
            <person name="Yin Y."/>
            <person name="Xia T."/>
            <person name="Zhang Z."/>
            <person name="Bennetzen J.L."/>
            <person name="Zhao S."/>
            <person name="Wan X."/>
        </authorList>
    </citation>
    <scope>NUCLEOTIDE SEQUENCE [LARGE SCALE GENOMIC DNA]</scope>
    <source>
        <strain evidence="4">cv. Shuchazao</strain>
        <tissue evidence="3">Leaf</tissue>
    </source>
</reference>
<organism evidence="3 4">
    <name type="scientific">Camellia sinensis var. sinensis</name>
    <name type="common">China tea</name>
    <dbReference type="NCBI Taxonomy" id="542762"/>
    <lineage>
        <taxon>Eukaryota</taxon>
        <taxon>Viridiplantae</taxon>
        <taxon>Streptophyta</taxon>
        <taxon>Embryophyta</taxon>
        <taxon>Tracheophyta</taxon>
        <taxon>Spermatophyta</taxon>
        <taxon>Magnoliopsida</taxon>
        <taxon>eudicotyledons</taxon>
        <taxon>Gunneridae</taxon>
        <taxon>Pentapetalae</taxon>
        <taxon>asterids</taxon>
        <taxon>Ericales</taxon>
        <taxon>Theaceae</taxon>
        <taxon>Camellia</taxon>
    </lineage>
</organism>
<comment type="caution">
    <text evidence="3">The sequence shown here is derived from an EMBL/GenBank/DDBJ whole genome shotgun (WGS) entry which is preliminary data.</text>
</comment>
<sequence>MASMAPSFSLLFVVVTLFFASGAEAKFKGINSWCRTSDYKLLCTRMVNGAATQEAAIANAVQATLQATTRLRPQLDLLGEALSNLPGLTKDSVITTCRESFENAEDNLKEALDYLKASDRYTVVDRIQTAESSFLDCVTAIKEMGGATSLGKTSKILYRMKRKRKTFKAPCIMDEALRVRASPSLPCTIDGASSPYVSSTKRKRKTFKVPCTIDEAVHVQASPSLPRTMDGASSSSILSPYTVSTTLTRRGRGFARGIKEWGTGTKIQVKFD</sequence>